<dbReference type="EMBL" id="NQVN01000001">
    <property type="protein sequence ID" value="PIP00672.1"/>
    <property type="molecule type" value="Genomic_DNA"/>
</dbReference>
<keyword evidence="2" id="KW-1185">Reference proteome</keyword>
<organism evidence="1 2">
    <name type="scientific">Pleomorphomonas carboxyditropha</name>
    <dbReference type="NCBI Taxonomy" id="2023338"/>
    <lineage>
        <taxon>Bacteria</taxon>
        <taxon>Pseudomonadati</taxon>
        <taxon>Pseudomonadota</taxon>
        <taxon>Alphaproteobacteria</taxon>
        <taxon>Hyphomicrobiales</taxon>
        <taxon>Pleomorphomonadaceae</taxon>
        <taxon>Pleomorphomonas</taxon>
    </lineage>
</organism>
<gene>
    <name evidence="1" type="ORF">CJ014_00785</name>
</gene>
<comment type="caution">
    <text evidence="1">The sequence shown here is derived from an EMBL/GenBank/DDBJ whole genome shotgun (WGS) entry which is preliminary data.</text>
</comment>
<name>A0A2G9X133_9HYPH</name>
<dbReference type="AlphaFoldDB" id="A0A2G9X133"/>
<evidence type="ECO:0000313" key="1">
    <source>
        <dbReference type="EMBL" id="PIP00672.1"/>
    </source>
</evidence>
<dbReference type="OrthoDB" id="6401933at2"/>
<reference evidence="1 2" key="1">
    <citation type="submission" date="2017-08" db="EMBL/GenBank/DDBJ databases">
        <title>Pleomorphomonas carboxidotrophicus sp. nov., a new mesophilic hydrogenogenic carboxidotroph.</title>
        <authorList>
            <person name="Esquivel-Elizondo S."/>
            <person name="Krajmalnik-Brown R."/>
            <person name="Maldonado J."/>
        </authorList>
    </citation>
    <scope>NUCLEOTIDE SEQUENCE [LARGE SCALE GENOMIC DNA]</scope>
    <source>
        <strain evidence="1 2">SVCO-16</strain>
    </source>
</reference>
<accession>A0A2G9X133</accession>
<proteinExistence type="predicted"/>
<dbReference type="RefSeq" id="WP_100078615.1">
    <property type="nucleotide sequence ID" value="NZ_NQVN01000001.1"/>
</dbReference>
<sequence>MRCDEFITNRLLGRLWHVTSRERFQSIRRDGFIRAKPKIPDKERWSTRRGPYYYPFVRSIGGFSLFDFPLGFDILAYRERCRWSSPEAFIPHAEAWGHAVWLEIDRDAQAAQIKDGETVWTECEDYGHGRRCMPHIEAAHIGDMPISSIRAAYEIDAGDDDWRPVAI</sequence>
<dbReference type="Proteomes" id="UP000231070">
    <property type="component" value="Unassembled WGS sequence"/>
</dbReference>
<protein>
    <submittedName>
        <fullName evidence="1">Uncharacterized protein</fullName>
    </submittedName>
</protein>
<evidence type="ECO:0000313" key="2">
    <source>
        <dbReference type="Proteomes" id="UP000231070"/>
    </source>
</evidence>